<dbReference type="EMBL" id="JADBEO010000006">
    <property type="protein sequence ID" value="MDR4305735.1"/>
    <property type="molecule type" value="Genomic_DNA"/>
</dbReference>
<dbReference type="RefSeq" id="WP_309388986.1">
    <property type="nucleotide sequence ID" value="NZ_JADBEO010000006.1"/>
</dbReference>
<dbReference type="Proteomes" id="UP001181622">
    <property type="component" value="Unassembled WGS sequence"/>
</dbReference>
<name>A0ABU1DCT7_9HYPH</name>
<accession>A0ABU1DCT7</accession>
<keyword evidence="3" id="KW-1185">Reference proteome</keyword>
<proteinExistence type="predicted"/>
<sequence length="251" mass="28409">MSDQHQHGLPLLTVEEVLRAHEDLREADRRIGEIEAEKRRLTEWLAMVAKVIGRERFNQILEVKPTLRETRSDRVTWTAFLDRLVRDRGGKLSYADAKDAIRENEDLGPILERTEKSFHGALAKLETAERIVRHQGCIFTPEAFAEHRSAVARGEIEEVSGAAGFPSRRSPMSEAVLRFIYDHPEGAVSKSVVEHIKGIEEFRAVVERNATNVYNILTRLVSRGQLRKEGTTYFPPEGREENSDTPEGAAA</sequence>
<gene>
    <name evidence="2" type="ORF">IHQ68_03740</name>
</gene>
<feature type="region of interest" description="Disordered" evidence="1">
    <location>
        <begin position="228"/>
        <end position="251"/>
    </location>
</feature>
<evidence type="ECO:0000256" key="1">
    <source>
        <dbReference type="SAM" id="MobiDB-lite"/>
    </source>
</evidence>
<evidence type="ECO:0000313" key="3">
    <source>
        <dbReference type="Proteomes" id="UP001181622"/>
    </source>
</evidence>
<organism evidence="2 3">
    <name type="scientific">Chelatococcus sambhunathii</name>
    <dbReference type="NCBI Taxonomy" id="363953"/>
    <lineage>
        <taxon>Bacteria</taxon>
        <taxon>Pseudomonadati</taxon>
        <taxon>Pseudomonadota</taxon>
        <taxon>Alphaproteobacteria</taxon>
        <taxon>Hyphomicrobiales</taxon>
        <taxon>Chelatococcaceae</taxon>
        <taxon>Chelatococcus</taxon>
    </lineage>
</organism>
<comment type="caution">
    <text evidence="2">The sequence shown here is derived from an EMBL/GenBank/DDBJ whole genome shotgun (WGS) entry which is preliminary data.</text>
</comment>
<reference evidence="2" key="1">
    <citation type="submission" date="2020-10" db="EMBL/GenBank/DDBJ databases">
        <authorList>
            <person name="Abbas A."/>
            <person name="Razzaq R."/>
            <person name="Waqas M."/>
            <person name="Abbas N."/>
            <person name="Nielsen T.K."/>
            <person name="Hansen L.H."/>
            <person name="Hussain S."/>
            <person name="Shahid M."/>
        </authorList>
    </citation>
    <scope>NUCLEOTIDE SEQUENCE</scope>
    <source>
        <strain evidence="2">S14</strain>
    </source>
</reference>
<protein>
    <submittedName>
        <fullName evidence="2">Uncharacterized protein</fullName>
    </submittedName>
</protein>
<evidence type="ECO:0000313" key="2">
    <source>
        <dbReference type="EMBL" id="MDR4305735.1"/>
    </source>
</evidence>